<keyword evidence="3" id="KW-1185">Reference proteome</keyword>
<protein>
    <recommendedName>
        <fullName evidence="1">Reverse transcriptase Ty1/copia-type domain-containing protein</fullName>
    </recommendedName>
</protein>
<name>A0A9Q3BW25_9BASI</name>
<reference evidence="2" key="1">
    <citation type="submission" date="2021-03" db="EMBL/GenBank/DDBJ databases">
        <title>Draft genome sequence of rust myrtle Austropuccinia psidii MF-1, a brazilian biotype.</title>
        <authorList>
            <person name="Quecine M.C."/>
            <person name="Pachon D.M.R."/>
            <person name="Bonatelli M.L."/>
            <person name="Correr F.H."/>
            <person name="Franceschini L.M."/>
            <person name="Leite T.F."/>
            <person name="Margarido G.R.A."/>
            <person name="Almeida C.A."/>
            <person name="Ferrarezi J.A."/>
            <person name="Labate C.A."/>
        </authorList>
    </citation>
    <scope>NUCLEOTIDE SEQUENCE</scope>
    <source>
        <strain evidence="2">MF-1</strain>
    </source>
</reference>
<sequence length="228" mass="25195">MSSPNNSQWRTAINEELNNMGDMEIYKVAPLPTGQHMLGGGWIFVKKPATQSTPVLFKARHVARGNRKAKSEFGLTFVPTATFTSLQLLLKIVGLRRWYVSFFDFVAAYINANIEEEIWAGPPGGLTVPPGFGFKLQKALYSTVGGTVLLLKWADGCCLIIGVDITAVDRGFDLNQGRLIQSIINSTWDDTPLPAKCSLSTLQEHEEVKKQKEYIREVGALSYVEVGT</sequence>
<accession>A0A9Q3BW25</accession>
<dbReference type="EMBL" id="AVOT02002867">
    <property type="protein sequence ID" value="MBW0471810.1"/>
    <property type="molecule type" value="Genomic_DNA"/>
</dbReference>
<organism evidence="2 3">
    <name type="scientific">Austropuccinia psidii MF-1</name>
    <dbReference type="NCBI Taxonomy" id="1389203"/>
    <lineage>
        <taxon>Eukaryota</taxon>
        <taxon>Fungi</taxon>
        <taxon>Dikarya</taxon>
        <taxon>Basidiomycota</taxon>
        <taxon>Pucciniomycotina</taxon>
        <taxon>Pucciniomycetes</taxon>
        <taxon>Pucciniales</taxon>
        <taxon>Sphaerophragmiaceae</taxon>
        <taxon>Austropuccinia</taxon>
    </lineage>
</organism>
<gene>
    <name evidence="2" type="ORF">O181_011525</name>
</gene>
<dbReference type="Proteomes" id="UP000765509">
    <property type="component" value="Unassembled WGS sequence"/>
</dbReference>
<feature type="domain" description="Reverse transcriptase Ty1/copia-type" evidence="1">
    <location>
        <begin position="24"/>
        <end position="142"/>
    </location>
</feature>
<evidence type="ECO:0000259" key="1">
    <source>
        <dbReference type="Pfam" id="PF07727"/>
    </source>
</evidence>
<dbReference type="InterPro" id="IPR013103">
    <property type="entry name" value="RVT_2"/>
</dbReference>
<dbReference type="AlphaFoldDB" id="A0A9Q3BW25"/>
<proteinExistence type="predicted"/>
<evidence type="ECO:0000313" key="2">
    <source>
        <dbReference type="EMBL" id="MBW0471810.1"/>
    </source>
</evidence>
<comment type="caution">
    <text evidence="2">The sequence shown here is derived from an EMBL/GenBank/DDBJ whole genome shotgun (WGS) entry which is preliminary data.</text>
</comment>
<evidence type="ECO:0000313" key="3">
    <source>
        <dbReference type="Proteomes" id="UP000765509"/>
    </source>
</evidence>
<dbReference type="OrthoDB" id="2998201at2759"/>
<dbReference type="Pfam" id="PF07727">
    <property type="entry name" value="RVT_2"/>
    <property type="match status" value="1"/>
</dbReference>